<feature type="compositionally biased region" description="Basic and acidic residues" evidence="1">
    <location>
        <begin position="71"/>
        <end position="83"/>
    </location>
</feature>
<sequence>MWSARMELQTSKCIRYNQCPLPGPPGSPESGLLGSFSSEHTALLEVVPKTFGRRIANPYSDAMSHAVSMKRNVDHDRREKSDKGAANSEAEHRRFKRQLRIDNSSCGSAEVRDSGPEAASSGTVQSSPRSDSVERPRSLHGITNSAKLRKKRQSKARHLAPRKVPLRSLSTWEVRLAHDLNRKLKWLFDQLSPGRRPFHFALLANHWLNRETWVVLDPISRVPMEARRLWGDPRFNSPYPIPRWGPRLKYPESSCKTANRPHLNSWRVAVNRNRRASGLRDVVKSVALLEDSADEPPDGKVDPASWILRRPPQGFAMSTTQQDAYYEGGAGWQETLGDWQRVRRGYRIRKAIYEGRANRTRMKEIAVGLTRYFQAVTNEDLNTPQTDAA</sequence>
<reference evidence="2 3" key="1">
    <citation type="submission" date="2021-02" db="EMBL/GenBank/DDBJ databases">
        <title>Pan-genome distribution and transcriptional activeness of fungal secondary metabolism genes in Aspergillus section Fumigati.</title>
        <authorList>
            <person name="Takahashi H."/>
            <person name="Umemura M."/>
            <person name="Ninomiya A."/>
            <person name="Kusuya Y."/>
            <person name="Urayama S."/>
            <person name="Shimizu M."/>
            <person name="Watanabe A."/>
            <person name="Kamei K."/>
            <person name="Yaguchi T."/>
            <person name="Hagiwara D."/>
        </authorList>
    </citation>
    <scope>NUCLEOTIDE SEQUENCE [LARGE SCALE GENOMIC DNA]</scope>
    <source>
        <strain evidence="2 3">IFM 47045</strain>
    </source>
</reference>
<dbReference type="AlphaFoldDB" id="A0A9P3BQS9"/>
<dbReference type="GeneID" id="66928433"/>
<feature type="region of interest" description="Disordered" evidence="1">
    <location>
        <begin position="66"/>
        <end position="160"/>
    </location>
</feature>
<dbReference type="OrthoDB" id="5346728at2759"/>
<dbReference type="RefSeq" id="XP_043121522.1">
    <property type="nucleotide sequence ID" value="XM_043265587.1"/>
</dbReference>
<evidence type="ECO:0000256" key="1">
    <source>
        <dbReference type="SAM" id="MobiDB-lite"/>
    </source>
</evidence>
<dbReference type="EMBL" id="BOPL01000001">
    <property type="protein sequence ID" value="GIJ98335.1"/>
    <property type="molecule type" value="Genomic_DNA"/>
</dbReference>
<keyword evidence="3" id="KW-1185">Reference proteome</keyword>
<feature type="compositionally biased region" description="Polar residues" evidence="1">
    <location>
        <begin position="120"/>
        <end position="130"/>
    </location>
</feature>
<evidence type="ECO:0000313" key="3">
    <source>
        <dbReference type="Proteomes" id="UP000710440"/>
    </source>
</evidence>
<name>A0A9P3BQS9_ASPVI</name>
<comment type="caution">
    <text evidence="2">The sequence shown here is derived from an EMBL/GenBank/DDBJ whole genome shotgun (WGS) entry which is preliminary data.</text>
</comment>
<gene>
    <name evidence="2" type="ORF">Aspvir_000451</name>
</gene>
<protein>
    <submittedName>
        <fullName evidence="2">Uncharacterized protein</fullName>
    </submittedName>
</protein>
<organism evidence="2 3">
    <name type="scientific">Aspergillus viridinutans</name>
    <dbReference type="NCBI Taxonomy" id="75553"/>
    <lineage>
        <taxon>Eukaryota</taxon>
        <taxon>Fungi</taxon>
        <taxon>Dikarya</taxon>
        <taxon>Ascomycota</taxon>
        <taxon>Pezizomycotina</taxon>
        <taxon>Eurotiomycetes</taxon>
        <taxon>Eurotiomycetidae</taxon>
        <taxon>Eurotiales</taxon>
        <taxon>Aspergillaceae</taxon>
        <taxon>Aspergillus</taxon>
        <taxon>Aspergillus subgen. Fumigati</taxon>
    </lineage>
</organism>
<evidence type="ECO:0000313" key="2">
    <source>
        <dbReference type="EMBL" id="GIJ98335.1"/>
    </source>
</evidence>
<feature type="compositionally biased region" description="Basic residues" evidence="1">
    <location>
        <begin position="147"/>
        <end position="160"/>
    </location>
</feature>
<accession>A0A9P3BQS9</accession>
<proteinExistence type="predicted"/>
<dbReference type="Proteomes" id="UP000710440">
    <property type="component" value="Unassembled WGS sequence"/>
</dbReference>